<proteinExistence type="predicted"/>
<dbReference type="Gene3D" id="2.20.110.10">
    <property type="entry name" value="Histone H3 K4-specific methyltransferase SET7/9 N-terminal domain"/>
    <property type="match status" value="4"/>
</dbReference>
<feature type="domain" description="PIPK" evidence="4">
    <location>
        <begin position="340"/>
        <end position="533"/>
    </location>
</feature>
<evidence type="ECO:0000259" key="4">
    <source>
        <dbReference type="PROSITE" id="PS51455"/>
    </source>
</evidence>
<keyword evidence="3" id="KW-0067">ATP-binding</keyword>
<evidence type="ECO:0000313" key="5">
    <source>
        <dbReference type="EMBL" id="KAI5384642.1"/>
    </source>
</evidence>
<dbReference type="InterPro" id="IPR023610">
    <property type="entry name" value="PInositol-4/5-P-5/4-kinase"/>
</dbReference>
<dbReference type="GO" id="GO:0016308">
    <property type="term" value="F:1-phosphatidylinositol-4-phosphate 5-kinase activity"/>
    <property type="evidence" value="ECO:0007669"/>
    <property type="project" value="UniProtKB-EC"/>
</dbReference>
<evidence type="ECO:0000313" key="6">
    <source>
        <dbReference type="Proteomes" id="UP001058974"/>
    </source>
</evidence>
<keyword evidence="6" id="KW-1185">Reference proteome</keyword>
<keyword evidence="3" id="KW-0808">Transferase</keyword>
<dbReference type="PANTHER" id="PTHR23086:SF25">
    <property type="entry name" value="PHOSPHATIDYLINOSITOL 4-PHOSPHATE 5-KINASE 8"/>
    <property type="match status" value="1"/>
</dbReference>
<accession>A0A9D4VJ63</accession>
<evidence type="ECO:0000256" key="3">
    <source>
        <dbReference type="PROSITE-ProRule" id="PRU00781"/>
    </source>
</evidence>
<dbReference type="SMART" id="SM00698">
    <property type="entry name" value="MORN"/>
    <property type="match status" value="8"/>
</dbReference>
<name>A0A9D4VJ63_PEA</name>
<gene>
    <name evidence="5" type="ORF">KIW84_071593</name>
</gene>
<evidence type="ECO:0000256" key="2">
    <source>
        <dbReference type="ARBA" id="ARBA00022737"/>
    </source>
</evidence>
<dbReference type="GO" id="GO:0046854">
    <property type="term" value="P:phosphatidylinositol phosphate biosynthetic process"/>
    <property type="evidence" value="ECO:0007669"/>
    <property type="project" value="TreeGrafter"/>
</dbReference>
<comment type="caution">
    <text evidence="5">The sequence shown here is derived from an EMBL/GenBank/DDBJ whole genome shotgun (WGS) entry which is preliminary data.</text>
</comment>
<dbReference type="GO" id="GO:0005524">
    <property type="term" value="F:ATP binding"/>
    <property type="evidence" value="ECO:0007669"/>
    <property type="project" value="UniProtKB-UniRule"/>
</dbReference>
<dbReference type="SUPFAM" id="SSF56104">
    <property type="entry name" value="SAICAR synthase-like"/>
    <property type="match status" value="1"/>
</dbReference>
<dbReference type="Pfam" id="PF02493">
    <property type="entry name" value="MORN"/>
    <property type="match status" value="8"/>
</dbReference>
<dbReference type="EMBL" id="JAMSHJ010000007">
    <property type="protein sequence ID" value="KAI5384642.1"/>
    <property type="molecule type" value="Genomic_DNA"/>
</dbReference>
<dbReference type="PANTHER" id="PTHR23086">
    <property type="entry name" value="PHOSPHATIDYLINOSITOL-4-PHOSPHATE 5-KINASE"/>
    <property type="match status" value="1"/>
</dbReference>
<dbReference type="PROSITE" id="PS51455">
    <property type="entry name" value="PIPK"/>
    <property type="match status" value="1"/>
</dbReference>
<keyword evidence="2" id="KW-0677">Repeat</keyword>
<dbReference type="GO" id="GO:0005886">
    <property type="term" value="C:plasma membrane"/>
    <property type="evidence" value="ECO:0007669"/>
    <property type="project" value="TreeGrafter"/>
</dbReference>
<dbReference type="InterPro" id="IPR003409">
    <property type="entry name" value="MORN"/>
</dbReference>
<reference evidence="5 6" key="1">
    <citation type="journal article" date="2022" name="Nat. Genet.">
        <title>Improved pea reference genome and pan-genome highlight genomic features and evolutionary characteristics.</title>
        <authorList>
            <person name="Yang T."/>
            <person name="Liu R."/>
            <person name="Luo Y."/>
            <person name="Hu S."/>
            <person name="Wang D."/>
            <person name="Wang C."/>
            <person name="Pandey M.K."/>
            <person name="Ge S."/>
            <person name="Xu Q."/>
            <person name="Li N."/>
            <person name="Li G."/>
            <person name="Huang Y."/>
            <person name="Saxena R.K."/>
            <person name="Ji Y."/>
            <person name="Li M."/>
            <person name="Yan X."/>
            <person name="He Y."/>
            <person name="Liu Y."/>
            <person name="Wang X."/>
            <person name="Xiang C."/>
            <person name="Varshney R.K."/>
            <person name="Ding H."/>
            <person name="Gao S."/>
            <person name="Zong X."/>
        </authorList>
    </citation>
    <scope>NUCLEOTIDE SEQUENCE [LARGE SCALE GENOMIC DNA]</scope>
    <source>
        <strain evidence="5 6">cv. Zhongwan 6</strain>
    </source>
</reference>
<dbReference type="Pfam" id="PF01504">
    <property type="entry name" value="PIP5K"/>
    <property type="match status" value="1"/>
</dbReference>
<dbReference type="Gramene" id="Psat07G0159300-T2">
    <property type="protein sequence ID" value="KAI5384642.1"/>
    <property type="gene ID" value="KIW84_071593"/>
</dbReference>
<evidence type="ECO:0000256" key="1">
    <source>
        <dbReference type="ARBA" id="ARBA00012172"/>
    </source>
</evidence>
<keyword evidence="3" id="KW-0418">Kinase</keyword>
<dbReference type="Proteomes" id="UP001058974">
    <property type="component" value="Chromosome 7"/>
</dbReference>
<dbReference type="Gene3D" id="3.30.800.10">
    <property type="entry name" value="Phosphatidylinositol Phosphate Kinase II Beta"/>
    <property type="match status" value="1"/>
</dbReference>
<keyword evidence="3" id="KW-0547">Nucleotide-binding</keyword>
<sequence length="533" mass="60799">MEDKGSFEEKSLSNGDVYIGQFKGIHPHGNGKYTWSDGTIYEGDWIDGKMTGKGLITWTSGSKYEGEFSGGYLHGQGTFTESNGCVYTGGWRMDAHHGVGRKVYWNANNYDGLWKEGIREGCGKFTWNSGSIYIGNWKKGKIDGRGIMKWYNGDIFDGFWLNGLREGSGVYRFSDGGLYIGTWSMGLKDGKGTFYPVGSRQPSLKKWCSVFNSDDNSFKVPNPRINRSLSDKPRAKGISKISRHLSLRTSLLDANWEHHNSSEDCICRDSSSALSQTSNDDPSEVSGKSNMAFEREYMQGVLLVERIRKFSEIPHNKIKRQNKFSVKQVKKKSFVGKIQNRRSYYLKLNLQLGIRYTVGKITPVPAREVRSSDFGERARIRMYFPKKGSQLTPPHSSLDFYWKDYCPMVFRNLREMFKLDAAEYMMSICGDSGLKDITSPGKSGSIFFISHDDKFVIKTLKKSELKVLLNMLPKYYHHVGSYENTLITKFFGIHRITLIGTVRCHGKYVLHRTSYPPSLRSEGVFSRKIYKQR</sequence>
<organism evidence="5 6">
    <name type="scientific">Pisum sativum</name>
    <name type="common">Garden pea</name>
    <name type="synonym">Lathyrus oleraceus</name>
    <dbReference type="NCBI Taxonomy" id="3888"/>
    <lineage>
        <taxon>Eukaryota</taxon>
        <taxon>Viridiplantae</taxon>
        <taxon>Streptophyta</taxon>
        <taxon>Embryophyta</taxon>
        <taxon>Tracheophyta</taxon>
        <taxon>Spermatophyta</taxon>
        <taxon>Magnoliopsida</taxon>
        <taxon>eudicotyledons</taxon>
        <taxon>Gunneridae</taxon>
        <taxon>Pentapetalae</taxon>
        <taxon>rosids</taxon>
        <taxon>fabids</taxon>
        <taxon>Fabales</taxon>
        <taxon>Fabaceae</taxon>
        <taxon>Papilionoideae</taxon>
        <taxon>50 kb inversion clade</taxon>
        <taxon>NPAAA clade</taxon>
        <taxon>Hologalegina</taxon>
        <taxon>IRL clade</taxon>
        <taxon>Fabeae</taxon>
        <taxon>Lathyrus</taxon>
    </lineage>
</organism>
<dbReference type="InterPro" id="IPR002498">
    <property type="entry name" value="PInositol-4-P-4/5-kinase_core"/>
</dbReference>
<dbReference type="InterPro" id="IPR027484">
    <property type="entry name" value="PInositol-4-P-5-kinase_N"/>
</dbReference>
<dbReference type="SMART" id="SM00330">
    <property type="entry name" value="PIPKc"/>
    <property type="match status" value="1"/>
</dbReference>
<dbReference type="AlphaFoldDB" id="A0A9D4VJ63"/>
<protein>
    <recommendedName>
        <fullName evidence="1">1-phosphatidylinositol-4-phosphate 5-kinase</fullName>
        <ecNumber evidence="1">2.7.1.68</ecNumber>
    </recommendedName>
</protein>
<dbReference type="SUPFAM" id="SSF82185">
    <property type="entry name" value="Histone H3 K4-specific methyltransferase SET7/9 N-terminal domain"/>
    <property type="match status" value="2"/>
</dbReference>
<dbReference type="EC" id="2.7.1.68" evidence="1"/>